<dbReference type="PANTHER" id="PTHR13225:SF3">
    <property type="entry name" value="UPF0489 PROTEIN C5ORF22"/>
    <property type="match status" value="1"/>
</dbReference>
<evidence type="ECO:0000256" key="1">
    <source>
        <dbReference type="ARBA" id="ARBA00007099"/>
    </source>
</evidence>
<name>A0A8J2SIC9_9STRA</name>
<protein>
    <submittedName>
        <fullName evidence="3">Uncharacterized protein</fullName>
    </submittedName>
</protein>
<evidence type="ECO:0000256" key="2">
    <source>
        <dbReference type="SAM" id="MobiDB-lite"/>
    </source>
</evidence>
<keyword evidence="4" id="KW-1185">Reference proteome</keyword>
<reference evidence="3" key="1">
    <citation type="submission" date="2021-11" db="EMBL/GenBank/DDBJ databases">
        <authorList>
            <consortium name="Genoscope - CEA"/>
            <person name="William W."/>
        </authorList>
    </citation>
    <scope>NUCLEOTIDE SEQUENCE</scope>
</reference>
<sequence length="532" mass="59025">MRRARSSTTTFLPAVNGHPMMAESKTRKRQRRPPWRVFAAVGAGALLLLFCLAGPRREPETPGVRRRATATRSDDDDSLAAATRTAPPRPRALPAQPPRAPARRRRNTEAPVLGVVEEHHAILGYLARLKTAGGLAQPATLLHVDSHADLGVPRPFPGAAPPLSPPRALEAYAEPNDWILLAALAGLVDRVIFVEPPWSNQLRCCLYDTNATFSFVVGLDRYGDVRVDVAEGEFVREHFGHVFWRDGERRTGDSAHFRQAKRLEVTVVAADHGDAPEVVEEVLARDDGGKPLVVDVDLTFFAVESPGSADVRERYGLRYDELETLYHLAWDFPRLDAAYFKRGDARARDEGDAKDYGQKVARKVGGFVPLAGKKRSHFAAAFERALGGRNLEPWRLRALTDYAARLDVPDRPVTPEAQRELELFLEQPFHVPSLDRHALDMDYLVGKVVEPILDAVVDAGRGAPALVVVARSPGYAPPTHLHETECRVLNSLARRYRTIEITHEARVDARRTACARVPDFEYVLADGERVPQ</sequence>
<dbReference type="AlphaFoldDB" id="A0A8J2SIC9"/>
<gene>
    <name evidence="3" type="ORF">PECAL_2P01820</name>
</gene>
<evidence type="ECO:0000313" key="3">
    <source>
        <dbReference type="EMBL" id="CAH0367172.1"/>
    </source>
</evidence>
<proteinExistence type="inferred from homology"/>
<feature type="compositionally biased region" description="Pro residues" evidence="2">
    <location>
        <begin position="87"/>
        <end position="100"/>
    </location>
</feature>
<feature type="region of interest" description="Disordered" evidence="2">
    <location>
        <begin position="58"/>
        <end position="106"/>
    </location>
</feature>
<dbReference type="Proteomes" id="UP000789595">
    <property type="component" value="Unassembled WGS sequence"/>
</dbReference>
<dbReference type="InterPro" id="IPR024131">
    <property type="entry name" value="UPF0489"/>
</dbReference>
<dbReference type="PANTHER" id="PTHR13225">
    <property type="entry name" value="MISEXPRESSION SUPPRESSOR OF RAS 6"/>
    <property type="match status" value="1"/>
</dbReference>
<comment type="similarity">
    <text evidence="1">Belongs to the UPF0489 family.</text>
</comment>
<feature type="region of interest" description="Disordered" evidence="2">
    <location>
        <begin position="1"/>
        <end position="32"/>
    </location>
</feature>
<accession>A0A8J2SIC9</accession>
<dbReference type="EMBL" id="CAKKNE010000002">
    <property type="protein sequence ID" value="CAH0367172.1"/>
    <property type="molecule type" value="Genomic_DNA"/>
</dbReference>
<dbReference type="Pfam" id="PF12640">
    <property type="entry name" value="UPF0489"/>
    <property type="match status" value="1"/>
</dbReference>
<evidence type="ECO:0000313" key="4">
    <source>
        <dbReference type="Proteomes" id="UP000789595"/>
    </source>
</evidence>
<dbReference type="OrthoDB" id="418142at2759"/>
<organism evidence="3 4">
    <name type="scientific">Pelagomonas calceolata</name>
    <dbReference type="NCBI Taxonomy" id="35677"/>
    <lineage>
        <taxon>Eukaryota</taxon>
        <taxon>Sar</taxon>
        <taxon>Stramenopiles</taxon>
        <taxon>Ochrophyta</taxon>
        <taxon>Pelagophyceae</taxon>
        <taxon>Pelagomonadales</taxon>
        <taxon>Pelagomonadaceae</taxon>
        <taxon>Pelagomonas</taxon>
    </lineage>
</organism>
<comment type="caution">
    <text evidence="3">The sequence shown here is derived from an EMBL/GenBank/DDBJ whole genome shotgun (WGS) entry which is preliminary data.</text>
</comment>
<feature type="compositionally biased region" description="Polar residues" evidence="2">
    <location>
        <begin position="1"/>
        <end position="11"/>
    </location>
</feature>